<evidence type="ECO:0000313" key="4">
    <source>
        <dbReference type="EMBL" id="MBE3608400.1"/>
    </source>
</evidence>
<dbReference type="EMBL" id="JADBHS010000022">
    <property type="protein sequence ID" value="MBE2987204.1"/>
    <property type="molecule type" value="Genomic_DNA"/>
</dbReference>
<comment type="caution">
    <text evidence="4">The sequence shown here is derived from an EMBL/GenBank/DDBJ whole genome shotgun (WGS) entry which is preliminary data.</text>
</comment>
<dbReference type="RefSeq" id="WP_169938672.1">
    <property type="nucleotide sequence ID" value="NZ_CP012545.1"/>
</dbReference>
<dbReference type="CDD" id="cd11524">
    <property type="entry name" value="SYLF"/>
    <property type="match status" value="1"/>
</dbReference>
<accession>A0AAW3ZYN8</accession>
<dbReference type="EMBL" id="LIWG01000008">
    <property type="protein sequence ID" value="MBE3608400.1"/>
    <property type="molecule type" value="Genomic_DNA"/>
</dbReference>
<feature type="signal peptide" evidence="1">
    <location>
        <begin position="1"/>
        <end position="16"/>
    </location>
</feature>
<dbReference type="Proteomes" id="UP000650616">
    <property type="component" value="Unassembled WGS sequence"/>
</dbReference>
<reference evidence="3 6" key="2">
    <citation type="submission" date="2020-10" db="EMBL/GenBank/DDBJ databases">
        <title>Campylobacter californiensis sp. nov. isolated from cattle and feral swine in California.</title>
        <authorList>
            <person name="Miller W.G."/>
        </authorList>
    </citation>
    <scope>NUCLEOTIDE SEQUENCE [LARGE SCALE GENOMIC DNA]</scope>
    <source>
        <strain evidence="3 6">RM12919</strain>
    </source>
</reference>
<keyword evidence="5" id="KW-1185">Reference proteome</keyword>
<dbReference type="Pfam" id="PF04366">
    <property type="entry name" value="Ysc84"/>
    <property type="match status" value="1"/>
</dbReference>
<name>A0AAW3ZYN8_9BACT</name>
<gene>
    <name evidence="3" type="ORF">CCAL12919_08770</name>
    <name evidence="4" type="ORF">CCAL9337_06650</name>
</gene>
<evidence type="ECO:0000313" key="3">
    <source>
        <dbReference type="EMBL" id="MBE2987204.1"/>
    </source>
</evidence>
<protein>
    <submittedName>
        <fullName evidence="4">Lipid-binding SYLF domain-containing protein</fullName>
    </submittedName>
</protein>
<evidence type="ECO:0000256" key="1">
    <source>
        <dbReference type="SAM" id="SignalP"/>
    </source>
</evidence>
<dbReference type="Proteomes" id="UP001318760">
    <property type="component" value="Unassembled WGS sequence"/>
</dbReference>
<proteinExistence type="predicted"/>
<reference evidence="4 5" key="1">
    <citation type="submission" date="2015-08" db="EMBL/GenBank/DDBJ databases">
        <title>Comparative genomics of the Campylobacter concisus group.</title>
        <authorList>
            <person name="Yee E."/>
            <person name="Chapman M.H."/>
            <person name="Huynh S."/>
            <person name="Bono J.L."/>
            <person name="On S.L."/>
            <person name="St Leger J."/>
            <person name="Foster G."/>
            <person name="Parker C.T."/>
            <person name="Miller W.G."/>
        </authorList>
    </citation>
    <scope>NUCLEOTIDE SEQUENCE [LARGE SCALE GENOMIC DNA]</scope>
    <source>
        <strain evidence="4 5">RM9337</strain>
    </source>
</reference>
<dbReference type="InterPro" id="IPR007461">
    <property type="entry name" value="Ysc84_actin-binding"/>
</dbReference>
<feature type="domain" description="Ysc84 actin-binding" evidence="2">
    <location>
        <begin position="90"/>
        <end position="177"/>
    </location>
</feature>
<evidence type="ECO:0000313" key="5">
    <source>
        <dbReference type="Proteomes" id="UP000650616"/>
    </source>
</evidence>
<organism evidence="4 5">
    <name type="scientific">Campylobacter californiensis</name>
    <dbReference type="NCBI Taxonomy" id="1032243"/>
    <lineage>
        <taxon>Bacteria</taxon>
        <taxon>Pseudomonadati</taxon>
        <taxon>Campylobacterota</taxon>
        <taxon>Epsilonproteobacteria</taxon>
        <taxon>Campylobacterales</taxon>
        <taxon>Campylobacteraceae</taxon>
        <taxon>Campylobacter</taxon>
    </lineage>
</organism>
<feature type="chain" id="PRO_5044718317" evidence="1">
    <location>
        <begin position="17"/>
        <end position="196"/>
    </location>
</feature>
<evidence type="ECO:0000313" key="6">
    <source>
        <dbReference type="Proteomes" id="UP001318760"/>
    </source>
</evidence>
<sequence>MKKILLLCFCLLFAFANEELVLNSANSFVKTMSSKPEVPTRELMEKSSAIVIFPSVKKVGFVVGGMGGDGVMLVGSLNSVSDLVPVSMSGGSVGLQLGYEDSSLVLFIMKNSIVEDIKSQKLALDATASFSFGARIGERVSKIGDFNFSSDIYAYATNDGFFAGASFGGVVIKRNNQNLKQSGYAYEQLMNIYTKF</sequence>
<evidence type="ECO:0000259" key="2">
    <source>
        <dbReference type="Pfam" id="PF04366"/>
    </source>
</evidence>
<dbReference type="AlphaFoldDB" id="A0AAW3ZYN8"/>
<keyword evidence="1" id="KW-0732">Signal</keyword>